<reference evidence="3 4" key="1">
    <citation type="submission" date="2018-07" db="EMBL/GenBank/DDBJ databases">
        <title>Genomic Encyclopedia of Type Strains, Phase III (KMG-III): the genomes of soil and plant-associated and newly described type strains.</title>
        <authorList>
            <person name="Whitman W."/>
        </authorList>
    </citation>
    <scope>NUCLEOTIDE SEQUENCE [LARGE SCALE GENOMIC DNA]</scope>
    <source>
        <strain evidence="3 4">CECT 8575</strain>
    </source>
</reference>
<organism evidence="3 4">
    <name type="scientific">Halopolyspora algeriensis</name>
    <dbReference type="NCBI Taxonomy" id="1500506"/>
    <lineage>
        <taxon>Bacteria</taxon>
        <taxon>Bacillati</taxon>
        <taxon>Actinomycetota</taxon>
        <taxon>Actinomycetes</taxon>
        <taxon>Actinomycetes incertae sedis</taxon>
        <taxon>Halopolyspora</taxon>
    </lineage>
</organism>
<protein>
    <submittedName>
        <fullName evidence="3">Serine/threonine-protein kinase RsbW</fullName>
    </submittedName>
</protein>
<dbReference type="Pfam" id="PF13581">
    <property type="entry name" value="HATPase_c_2"/>
    <property type="match status" value="1"/>
</dbReference>
<comment type="caution">
    <text evidence="3">The sequence shown here is derived from an EMBL/GenBank/DDBJ whole genome shotgun (WGS) entry which is preliminary data.</text>
</comment>
<proteinExistence type="predicted"/>
<feature type="region of interest" description="Disordered" evidence="1">
    <location>
        <begin position="1"/>
        <end position="30"/>
    </location>
</feature>
<keyword evidence="3" id="KW-0808">Transferase</keyword>
<dbReference type="InterPro" id="IPR036890">
    <property type="entry name" value="HATPase_C_sf"/>
</dbReference>
<evidence type="ECO:0000313" key="4">
    <source>
        <dbReference type="Proteomes" id="UP000253495"/>
    </source>
</evidence>
<feature type="domain" description="Histidine kinase/HSP90-like ATPase" evidence="2">
    <location>
        <begin position="35"/>
        <end position="106"/>
    </location>
</feature>
<dbReference type="EMBL" id="QPJC01000007">
    <property type="protein sequence ID" value="RCW43172.1"/>
    <property type="molecule type" value="Genomic_DNA"/>
</dbReference>
<dbReference type="InterPro" id="IPR003594">
    <property type="entry name" value="HATPase_dom"/>
</dbReference>
<evidence type="ECO:0000256" key="1">
    <source>
        <dbReference type="SAM" id="MobiDB-lite"/>
    </source>
</evidence>
<gene>
    <name evidence="3" type="ORF">DFQ14_10759</name>
</gene>
<dbReference type="Proteomes" id="UP000253495">
    <property type="component" value="Unassembled WGS sequence"/>
</dbReference>
<evidence type="ECO:0000259" key="2">
    <source>
        <dbReference type="Pfam" id="PF13581"/>
    </source>
</evidence>
<evidence type="ECO:0000313" key="3">
    <source>
        <dbReference type="EMBL" id="RCW43172.1"/>
    </source>
</evidence>
<accession>A0A368VQN2</accession>
<sequence length="162" mass="17222">MSASDPDWLRSPAGESEPSVANPDPGEDPPVEVRVSAEATQLSVMRAVVGDLAMRADFDVDSIADLRLAVDEACSSLVRRAAADAWLLCRFRCGTEGLTLTAEVTSNDSSAPRTDTFSWRVLSALTDTVASSVEAAEDGTGKHVVRIELRKGRMGTSDVRGL</sequence>
<dbReference type="Gene3D" id="3.30.565.10">
    <property type="entry name" value="Histidine kinase-like ATPase, C-terminal domain"/>
    <property type="match status" value="1"/>
</dbReference>
<keyword evidence="4" id="KW-1185">Reference proteome</keyword>
<dbReference type="AlphaFoldDB" id="A0A368VQN2"/>
<dbReference type="GO" id="GO:0016301">
    <property type="term" value="F:kinase activity"/>
    <property type="evidence" value="ECO:0007669"/>
    <property type="project" value="UniProtKB-KW"/>
</dbReference>
<name>A0A368VQN2_9ACTN</name>
<keyword evidence="3" id="KW-0418">Kinase</keyword>